<organism evidence="1 2">
    <name type="scientific">Streptomyces coeruleoprunus</name>
    <dbReference type="NCBI Taxonomy" id="285563"/>
    <lineage>
        <taxon>Bacteria</taxon>
        <taxon>Bacillati</taxon>
        <taxon>Actinomycetota</taxon>
        <taxon>Actinomycetes</taxon>
        <taxon>Kitasatosporales</taxon>
        <taxon>Streptomycetaceae</taxon>
        <taxon>Streptomyces</taxon>
    </lineage>
</organism>
<dbReference type="RefSeq" id="WP_345688051.1">
    <property type="nucleotide sequence ID" value="NZ_BAABIT010000001.1"/>
</dbReference>
<evidence type="ECO:0008006" key="3">
    <source>
        <dbReference type="Google" id="ProtNLM"/>
    </source>
</evidence>
<sequence length="298" mass="31714">MRPRIVYVHGGGPKARRELLTSQWDKALFGHDMGEASQMAYWAPVRYGSPLPDPHPDPLEGLPGAVAEEGHPLLEDPAHFVSRTLADADGAAPLGGWLRDMTYLAEALALAEEPRPGPGEEPLPRSVPRPRPARTALFRLLVRQTFEDVGAYFFGGAGPAMRQVAEEALDEAAATGDGPVVVVGHGLGSVVAYEVLAAAPDRRVDLFVTLGSPLAVPAVQECLAGPRAVPSGTALWLNASDARDLVALDHTLRPEYAPPGRITDLLVGNGSENHHGAAAYLSSPLVREPVRRVLRRTG</sequence>
<accession>A0ABV9XG35</accession>
<dbReference type="InterPro" id="IPR029058">
    <property type="entry name" value="AB_hydrolase_fold"/>
</dbReference>
<dbReference type="Proteomes" id="UP001595829">
    <property type="component" value="Unassembled WGS sequence"/>
</dbReference>
<name>A0ABV9XG35_9ACTN</name>
<dbReference type="Gene3D" id="3.40.50.1820">
    <property type="entry name" value="alpha/beta hydrolase"/>
    <property type="match status" value="1"/>
</dbReference>
<comment type="caution">
    <text evidence="1">The sequence shown here is derived from an EMBL/GenBank/DDBJ whole genome shotgun (WGS) entry which is preliminary data.</text>
</comment>
<proteinExistence type="predicted"/>
<gene>
    <name evidence="1" type="ORF">ACFPM3_14040</name>
</gene>
<reference evidence="2" key="1">
    <citation type="journal article" date="2019" name="Int. J. Syst. Evol. Microbiol.">
        <title>The Global Catalogue of Microorganisms (GCM) 10K type strain sequencing project: providing services to taxonomists for standard genome sequencing and annotation.</title>
        <authorList>
            <consortium name="The Broad Institute Genomics Platform"/>
            <consortium name="The Broad Institute Genome Sequencing Center for Infectious Disease"/>
            <person name="Wu L."/>
            <person name="Ma J."/>
        </authorList>
    </citation>
    <scope>NUCLEOTIDE SEQUENCE [LARGE SCALE GENOMIC DNA]</scope>
    <source>
        <strain evidence="2">CGMCC 4.1648</strain>
    </source>
</reference>
<evidence type="ECO:0000313" key="2">
    <source>
        <dbReference type="Proteomes" id="UP001595829"/>
    </source>
</evidence>
<evidence type="ECO:0000313" key="1">
    <source>
        <dbReference type="EMBL" id="MFC5023256.1"/>
    </source>
</evidence>
<keyword evidence="2" id="KW-1185">Reference proteome</keyword>
<dbReference type="EMBL" id="JBHSJD010000008">
    <property type="protein sequence ID" value="MFC5023256.1"/>
    <property type="molecule type" value="Genomic_DNA"/>
</dbReference>
<protein>
    <recommendedName>
        <fullName evidence="3">Serine peptidase</fullName>
    </recommendedName>
</protein>
<dbReference type="SUPFAM" id="SSF53474">
    <property type="entry name" value="alpha/beta-Hydrolases"/>
    <property type="match status" value="1"/>
</dbReference>